<dbReference type="EMBL" id="LR796371">
    <property type="protein sequence ID" value="CAB4139993.1"/>
    <property type="molecule type" value="Genomic_DNA"/>
</dbReference>
<gene>
    <name evidence="2" type="ORF">UFOVP397_29</name>
</gene>
<sequence length="76" mass="8633">MRDTHNTTTAPLRRTIDAKDAATFLGLPLRTVYDLVRKDRLPHIKFGARVLFLPDALEEHLRQQMRGGHATVDPLS</sequence>
<organism evidence="2">
    <name type="scientific">uncultured Caudovirales phage</name>
    <dbReference type="NCBI Taxonomy" id="2100421"/>
    <lineage>
        <taxon>Viruses</taxon>
        <taxon>Duplodnaviria</taxon>
        <taxon>Heunggongvirae</taxon>
        <taxon>Uroviricota</taxon>
        <taxon>Caudoviricetes</taxon>
        <taxon>Peduoviridae</taxon>
        <taxon>Maltschvirus</taxon>
        <taxon>Maltschvirus maltsch</taxon>
    </lineage>
</organism>
<dbReference type="Pfam" id="PF12728">
    <property type="entry name" value="HTH_17"/>
    <property type="match status" value="1"/>
</dbReference>
<evidence type="ECO:0000313" key="2">
    <source>
        <dbReference type="EMBL" id="CAB4139993.1"/>
    </source>
</evidence>
<reference evidence="2" key="1">
    <citation type="submission" date="2020-04" db="EMBL/GenBank/DDBJ databases">
        <authorList>
            <person name="Chiriac C."/>
            <person name="Salcher M."/>
            <person name="Ghai R."/>
            <person name="Kavagutti S V."/>
        </authorList>
    </citation>
    <scope>NUCLEOTIDE SEQUENCE</scope>
</reference>
<feature type="domain" description="Helix-turn-helix" evidence="1">
    <location>
        <begin position="17"/>
        <end position="64"/>
    </location>
</feature>
<protein>
    <submittedName>
        <fullName evidence="2">Excise, DNA binding domain, excisionase family</fullName>
    </submittedName>
</protein>
<accession>A0A6J5M339</accession>
<dbReference type="GO" id="GO:0003677">
    <property type="term" value="F:DNA binding"/>
    <property type="evidence" value="ECO:0007669"/>
    <property type="project" value="InterPro"/>
</dbReference>
<dbReference type="InterPro" id="IPR041657">
    <property type="entry name" value="HTH_17"/>
</dbReference>
<dbReference type="InterPro" id="IPR010093">
    <property type="entry name" value="SinI_DNA-bd"/>
</dbReference>
<proteinExistence type="predicted"/>
<name>A0A6J5M339_9CAUD</name>
<dbReference type="NCBIfam" id="TIGR01764">
    <property type="entry name" value="excise"/>
    <property type="match status" value="1"/>
</dbReference>
<evidence type="ECO:0000259" key="1">
    <source>
        <dbReference type="Pfam" id="PF12728"/>
    </source>
</evidence>